<keyword evidence="2 8" id="KW-0436">Ligase</keyword>
<keyword evidence="11" id="KW-1185">Reference proteome</keyword>
<comment type="subunit">
    <text evidence="8">Heterotrimer of A, B and C subunits.</text>
</comment>
<dbReference type="Proteomes" id="UP001147653">
    <property type="component" value="Unassembled WGS sequence"/>
</dbReference>
<evidence type="ECO:0000313" key="11">
    <source>
        <dbReference type="Proteomes" id="UP001147653"/>
    </source>
</evidence>
<organism evidence="10 11">
    <name type="scientific">Solirubrobacter phytolaccae</name>
    <dbReference type="NCBI Taxonomy" id="1404360"/>
    <lineage>
        <taxon>Bacteria</taxon>
        <taxon>Bacillati</taxon>
        <taxon>Actinomycetota</taxon>
        <taxon>Thermoleophilia</taxon>
        <taxon>Solirubrobacterales</taxon>
        <taxon>Solirubrobacteraceae</taxon>
        <taxon>Solirubrobacter</taxon>
    </lineage>
</organism>
<dbReference type="NCBIfam" id="TIGR00132">
    <property type="entry name" value="gatA"/>
    <property type="match status" value="1"/>
</dbReference>
<dbReference type="HAMAP" id="MF_00120">
    <property type="entry name" value="GatA"/>
    <property type="match status" value="1"/>
</dbReference>
<dbReference type="Pfam" id="PF01425">
    <property type="entry name" value="Amidase"/>
    <property type="match status" value="1"/>
</dbReference>
<dbReference type="InterPro" id="IPR000120">
    <property type="entry name" value="Amidase"/>
</dbReference>
<dbReference type="InterPro" id="IPR023631">
    <property type="entry name" value="Amidase_dom"/>
</dbReference>
<evidence type="ECO:0000256" key="2">
    <source>
        <dbReference type="ARBA" id="ARBA00022598"/>
    </source>
</evidence>
<dbReference type="Gene3D" id="3.90.1300.10">
    <property type="entry name" value="Amidase signature (AS) domain"/>
    <property type="match status" value="1"/>
</dbReference>
<dbReference type="PROSITE" id="PS00571">
    <property type="entry name" value="AMIDASES"/>
    <property type="match status" value="1"/>
</dbReference>
<accession>A0A9X3NBG4</accession>
<sequence>MIELTAKQAADAIRSGELDAAEYFEFYRQRAAKDPYNSYVWVADETPAEIDTSKPFAGVPIAIKDLFCTEGIPSQAGSKILEDYRPPYSATSVKKLTTEAGSTLLGKTNQDEFAMGSSTENSAYGPTLNPWDTTRVPGGSSGGSAAVVAGATAPWSIGTDTGGSIRQPAALTGIVGLKPTYGAISRYGMIAFASSLDQAGTFTRDVTDTAMLLSAMVGADPCDQTSLGLPEPVRLPTADSLKGIRLGVPEELSGEGIEEGVLKAFNETLELAKQLGATVETTHLPHAPHGLAAYYLIAPAECSSNLARYDGVRFGFRKQADTLLDMYNQTREAGFGAEVKRRIMLGTYALSSGYYDAYYGRAQKVRTLIAQDFKNAFGDFDFIVTPTAPGVAFELNSKTSDPLAMYLNDFCTVPMSLAGIPAISIPNGLSEGLPVGFQIAGPAFSENRILDAALALEKAIGFDGSKAYA</sequence>
<evidence type="ECO:0000256" key="1">
    <source>
        <dbReference type="ARBA" id="ARBA00008069"/>
    </source>
</evidence>
<evidence type="ECO:0000259" key="9">
    <source>
        <dbReference type="Pfam" id="PF01425"/>
    </source>
</evidence>
<name>A0A9X3NBG4_9ACTN</name>
<keyword evidence="5 8" id="KW-0648">Protein biosynthesis</keyword>
<feature type="active site" description="Acyl-ester intermediate" evidence="8">
    <location>
        <position position="164"/>
    </location>
</feature>
<dbReference type="PANTHER" id="PTHR11895:SF151">
    <property type="entry name" value="GLUTAMYL-TRNA(GLN) AMIDOTRANSFERASE SUBUNIT A"/>
    <property type="match status" value="1"/>
</dbReference>
<dbReference type="GO" id="GO:0006412">
    <property type="term" value="P:translation"/>
    <property type="evidence" value="ECO:0007669"/>
    <property type="project" value="UniProtKB-UniRule"/>
</dbReference>
<comment type="caution">
    <text evidence="10">The sequence shown here is derived from an EMBL/GenBank/DDBJ whole genome shotgun (WGS) entry which is preliminary data.</text>
</comment>
<dbReference type="GO" id="GO:0005524">
    <property type="term" value="F:ATP binding"/>
    <property type="evidence" value="ECO:0007669"/>
    <property type="project" value="UniProtKB-KW"/>
</dbReference>
<protein>
    <recommendedName>
        <fullName evidence="8">Glutamyl-tRNA(Gln) amidotransferase subunit A</fullName>
        <shortName evidence="8">Glu-ADT subunit A</shortName>
        <ecNumber evidence="8">6.3.5.7</ecNumber>
    </recommendedName>
</protein>
<dbReference type="InterPro" id="IPR004412">
    <property type="entry name" value="GatA"/>
</dbReference>
<feature type="active site" description="Charge relay system" evidence="8">
    <location>
        <position position="140"/>
    </location>
</feature>
<evidence type="ECO:0000256" key="6">
    <source>
        <dbReference type="ARBA" id="ARBA00025295"/>
    </source>
</evidence>
<dbReference type="InterPro" id="IPR020556">
    <property type="entry name" value="Amidase_CS"/>
</dbReference>
<dbReference type="RefSeq" id="WP_270025253.1">
    <property type="nucleotide sequence ID" value="NZ_JAPDDP010000017.1"/>
</dbReference>
<evidence type="ECO:0000256" key="3">
    <source>
        <dbReference type="ARBA" id="ARBA00022741"/>
    </source>
</evidence>
<keyword evidence="3 8" id="KW-0547">Nucleotide-binding</keyword>
<comment type="function">
    <text evidence="6 8">Allows the formation of correctly charged Gln-tRNA(Gln) through the transamidation of misacylated Glu-tRNA(Gln) in organisms which lack glutaminyl-tRNA synthetase. The reaction takes place in the presence of glutamine and ATP through an activated gamma-phospho-Glu-tRNA(Gln).</text>
</comment>
<dbReference type="AlphaFoldDB" id="A0A9X3NBG4"/>
<proteinExistence type="inferred from homology"/>
<comment type="similarity">
    <text evidence="1 8">Belongs to the amidase family. GatA subfamily.</text>
</comment>
<gene>
    <name evidence="8 10" type="primary">gatA</name>
    <name evidence="10" type="ORF">OJ997_11600</name>
</gene>
<evidence type="ECO:0000256" key="8">
    <source>
        <dbReference type="HAMAP-Rule" id="MF_00120"/>
    </source>
</evidence>
<dbReference type="EMBL" id="JAPDDP010000017">
    <property type="protein sequence ID" value="MDA0180941.1"/>
    <property type="molecule type" value="Genomic_DNA"/>
</dbReference>
<keyword evidence="4 8" id="KW-0067">ATP-binding</keyword>
<feature type="domain" description="Amidase" evidence="9">
    <location>
        <begin position="43"/>
        <end position="450"/>
    </location>
</feature>
<dbReference type="EC" id="6.3.5.7" evidence="8"/>
<evidence type="ECO:0000313" key="10">
    <source>
        <dbReference type="EMBL" id="MDA0180941.1"/>
    </source>
</evidence>
<dbReference type="InterPro" id="IPR036928">
    <property type="entry name" value="AS_sf"/>
</dbReference>
<evidence type="ECO:0000256" key="5">
    <source>
        <dbReference type="ARBA" id="ARBA00022917"/>
    </source>
</evidence>
<dbReference type="PANTHER" id="PTHR11895">
    <property type="entry name" value="TRANSAMIDASE"/>
    <property type="match status" value="1"/>
</dbReference>
<dbReference type="GO" id="GO:0030956">
    <property type="term" value="C:glutamyl-tRNA(Gln) amidotransferase complex"/>
    <property type="evidence" value="ECO:0007669"/>
    <property type="project" value="InterPro"/>
</dbReference>
<evidence type="ECO:0000256" key="4">
    <source>
        <dbReference type="ARBA" id="ARBA00022840"/>
    </source>
</evidence>
<evidence type="ECO:0000256" key="7">
    <source>
        <dbReference type="ARBA" id="ARBA00047407"/>
    </source>
</evidence>
<dbReference type="GO" id="GO:0050567">
    <property type="term" value="F:glutaminyl-tRNA synthase (glutamine-hydrolyzing) activity"/>
    <property type="evidence" value="ECO:0007669"/>
    <property type="project" value="UniProtKB-UniRule"/>
</dbReference>
<comment type="catalytic activity">
    <reaction evidence="7 8">
        <text>L-glutamyl-tRNA(Gln) + L-glutamine + ATP + H2O = L-glutaminyl-tRNA(Gln) + L-glutamate + ADP + phosphate + H(+)</text>
        <dbReference type="Rhea" id="RHEA:17521"/>
        <dbReference type="Rhea" id="RHEA-COMP:9681"/>
        <dbReference type="Rhea" id="RHEA-COMP:9684"/>
        <dbReference type="ChEBI" id="CHEBI:15377"/>
        <dbReference type="ChEBI" id="CHEBI:15378"/>
        <dbReference type="ChEBI" id="CHEBI:29985"/>
        <dbReference type="ChEBI" id="CHEBI:30616"/>
        <dbReference type="ChEBI" id="CHEBI:43474"/>
        <dbReference type="ChEBI" id="CHEBI:58359"/>
        <dbReference type="ChEBI" id="CHEBI:78520"/>
        <dbReference type="ChEBI" id="CHEBI:78521"/>
        <dbReference type="ChEBI" id="CHEBI:456216"/>
        <dbReference type="EC" id="6.3.5.7"/>
    </reaction>
</comment>
<dbReference type="SUPFAM" id="SSF75304">
    <property type="entry name" value="Amidase signature (AS) enzymes"/>
    <property type="match status" value="1"/>
</dbReference>
<reference evidence="10" key="1">
    <citation type="submission" date="2022-10" db="EMBL/GenBank/DDBJ databases">
        <title>The WGS of Solirubrobacter phytolaccae KCTC 29190.</title>
        <authorList>
            <person name="Jiang Z."/>
        </authorList>
    </citation>
    <scope>NUCLEOTIDE SEQUENCE</scope>
    <source>
        <strain evidence="10">KCTC 29190</strain>
    </source>
</reference>
<feature type="active site" description="Charge relay system" evidence="8">
    <location>
        <position position="64"/>
    </location>
</feature>